<keyword evidence="1" id="KW-1133">Transmembrane helix</keyword>
<dbReference type="HOGENOM" id="CLU_2968493_0_0_2"/>
<organism evidence="2 3">
    <name type="scientific">Methanothermococcus okinawensis (strain DSM 14208 / JCM 11175 / IH1)</name>
    <dbReference type="NCBI Taxonomy" id="647113"/>
    <lineage>
        <taxon>Archaea</taxon>
        <taxon>Methanobacteriati</taxon>
        <taxon>Methanobacteriota</taxon>
        <taxon>Methanomada group</taxon>
        <taxon>Methanococci</taxon>
        <taxon>Methanococcales</taxon>
        <taxon>Methanococcaceae</taxon>
        <taxon>Methanothermococcus</taxon>
    </lineage>
</organism>
<sequence length="58" mass="6546">MLIIKDTKESANFVFISMLVGFIGGLIFGIPLYMMLENGIKYFILMGFLFLGVGWMGF</sequence>
<feature type="transmembrane region" description="Helical" evidence="1">
    <location>
        <begin position="40"/>
        <end position="57"/>
    </location>
</feature>
<keyword evidence="1" id="KW-0472">Membrane</keyword>
<protein>
    <submittedName>
        <fullName evidence="2">Uncharacterized protein</fullName>
    </submittedName>
</protein>
<evidence type="ECO:0000313" key="2">
    <source>
        <dbReference type="EMBL" id="AEH06454.1"/>
    </source>
</evidence>
<evidence type="ECO:0000256" key="1">
    <source>
        <dbReference type="SAM" id="Phobius"/>
    </source>
</evidence>
<accession>F8AL19</accession>
<dbReference type="KEGG" id="mok:Metok_0472"/>
<reference evidence="2" key="1">
    <citation type="submission" date="2011-05" db="EMBL/GenBank/DDBJ databases">
        <title>Complete sequence of chromosome of Methanothermococcus okinawensis IH1.</title>
        <authorList>
            <consortium name="US DOE Joint Genome Institute"/>
            <person name="Lucas S."/>
            <person name="Han J."/>
            <person name="Lapidus A."/>
            <person name="Cheng J.-F."/>
            <person name="Goodwin L."/>
            <person name="Pitluck S."/>
            <person name="Peters L."/>
            <person name="Mikhailova N."/>
            <person name="Held B."/>
            <person name="Han C."/>
            <person name="Tapia R."/>
            <person name="Land M."/>
            <person name="Hauser L."/>
            <person name="Kyrpides N."/>
            <person name="Ivanova N."/>
            <person name="Pagani I."/>
            <person name="Sieprawska-Lupa M."/>
            <person name="Takai K."/>
            <person name="Miyazaki J."/>
            <person name="Whitman W."/>
            <person name="Woyke T."/>
        </authorList>
    </citation>
    <scope>NUCLEOTIDE SEQUENCE</scope>
    <source>
        <strain evidence="2">IH1</strain>
    </source>
</reference>
<name>F8AL19_METOI</name>
<evidence type="ECO:0000313" key="3">
    <source>
        <dbReference type="Proteomes" id="UP000009296"/>
    </source>
</evidence>
<dbReference type="AlphaFoldDB" id="F8AL19"/>
<gene>
    <name evidence="2" type="ordered locus">Metok_0472</name>
</gene>
<proteinExistence type="predicted"/>
<dbReference type="STRING" id="647113.Metok_0472"/>
<keyword evidence="1" id="KW-0812">Transmembrane</keyword>
<keyword evidence="3" id="KW-1185">Reference proteome</keyword>
<dbReference type="Proteomes" id="UP000009296">
    <property type="component" value="Chromosome"/>
</dbReference>
<feature type="transmembrane region" description="Helical" evidence="1">
    <location>
        <begin position="12"/>
        <end position="34"/>
    </location>
</feature>
<dbReference type="EMBL" id="CP002792">
    <property type="protein sequence ID" value="AEH06454.1"/>
    <property type="molecule type" value="Genomic_DNA"/>
</dbReference>